<sequence>MIKFVISSLCLVSIASALNLPSYIKPCKKDDPNLNDCSLKQTKLAFPFISKGDKKFKSPPLNPLLLPLIEVDTGPNLKLKMTDLNVHGLDSIEFKKANFDTKANKAHFTLSATLNFIGKYEIDGKILVLPITGDGNCNITFSGGDFTYDMNWKLVEKNNKQYAQIETYKLDMKLKRAYFHFENLFKGDKLLGDNMNMVLNDNWEEVMKEVGPGITHTIEVVVHNVVKAYLEQIPYREMFV</sequence>
<feature type="chain" id="PRO_5040400108" evidence="4">
    <location>
        <begin position="18"/>
        <end position="240"/>
    </location>
</feature>
<reference evidence="5" key="1">
    <citation type="submission" date="2021-12" db="EMBL/GenBank/DDBJ databases">
        <authorList>
            <person name="King R."/>
        </authorList>
    </citation>
    <scope>NUCLEOTIDE SEQUENCE</scope>
</reference>
<dbReference type="PANTHER" id="PTHR11008">
    <property type="entry name" value="PROTEIN TAKEOUT-LIKE PROTEIN"/>
    <property type="match status" value="1"/>
</dbReference>
<evidence type="ECO:0000256" key="2">
    <source>
        <dbReference type="ARBA" id="ARBA00023108"/>
    </source>
</evidence>
<keyword evidence="1 4" id="KW-0732">Signal</keyword>
<dbReference type="PANTHER" id="PTHR11008:SF32">
    <property type="entry name" value="CIRCADIAN CLOCK-CONTROLLED PROTEIN DAYWAKE-RELATED"/>
    <property type="match status" value="1"/>
</dbReference>
<organism evidence="5 6">
    <name type="scientific">Brassicogethes aeneus</name>
    <name type="common">Rape pollen beetle</name>
    <name type="synonym">Meligethes aeneus</name>
    <dbReference type="NCBI Taxonomy" id="1431903"/>
    <lineage>
        <taxon>Eukaryota</taxon>
        <taxon>Metazoa</taxon>
        <taxon>Ecdysozoa</taxon>
        <taxon>Arthropoda</taxon>
        <taxon>Hexapoda</taxon>
        <taxon>Insecta</taxon>
        <taxon>Pterygota</taxon>
        <taxon>Neoptera</taxon>
        <taxon>Endopterygota</taxon>
        <taxon>Coleoptera</taxon>
        <taxon>Polyphaga</taxon>
        <taxon>Cucujiformia</taxon>
        <taxon>Nitidulidae</taxon>
        <taxon>Meligethinae</taxon>
        <taxon>Brassicogethes</taxon>
    </lineage>
</organism>
<evidence type="ECO:0000256" key="4">
    <source>
        <dbReference type="SAM" id="SignalP"/>
    </source>
</evidence>
<accession>A0A9P0ATH0</accession>
<dbReference type="EMBL" id="OV121133">
    <property type="protein sequence ID" value="CAH0550092.1"/>
    <property type="molecule type" value="Genomic_DNA"/>
</dbReference>
<dbReference type="Proteomes" id="UP001154078">
    <property type="component" value="Chromosome 2"/>
</dbReference>
<evidence type="ECO:0000313" key="5">
    <source>
        <dbReference type="EMBL" id="CAH0550092.1"/>
    </source>
</evidence>
<gene>
    <name evidence="5" type="ORF">MELIAE_LOCUS2996</name>
</gene>
<keyword evidence="6" id="KW-1185">Reference proteome</keyword>
<feature type="signal peptide" evidence="4">
    <location>
        <begin position="1"/>
        <end position="17"/>
    </location>
</feature>
<dbReference type="GO" id="GO:0005615">
    <property type="term" value="C:extracellular space"/>
    <property type="evidence" value="ECO:0007669"/>
    <property type="project" value="TreeGrafter"/>
</dbReference>
<protein>
    <submittedName>
        <fullName evidence="5">Uncharacterized protein</fullName>
    </submittedName>
</protein>
<dbReference type="GO" id="GO:0007623">
    <property type="term" value="P:circadian rhythm"/>
    <property type="evidence" value="ECO:0007669"/>
    <property type="project" value="UniProtKB-ARBA"/>
</dbReference>
<evidence type="ECO:0000256" key="1">
    <source>
        <dbReference type="ARBA" id="ARBA00022729"/>
    </source>
</evidence>
<evidence type="ECO:0000256" key="3">
    <source>
        <dbReference type="ARBA" id="ARBA00060902"/>
    </source>
</evidence>
<dbReference type="Gene3D" id="3.15.10.30">
    <property type="entry name" value="Haemolymph juvenile hormone binding protein"/>
    <property type="match status" value="1"/>
</dbReference>
<dbReference type="AlphaFoldDB" id="A0A9P0ATH0"/>
<dbReference type="Pfam" id="PF06585">
    <property type="entry name" value="JHBP"/>
    <property type="match status" value="1"/>
</dbReference>
<proteinExistence type="inferred from homology"/>
<comment type="similarity">
    <text evidence="3">Belongs to the TO family.</text>
</comment>
<dbReference type="InterPro" id="IPR010562">
    <property type="entry name" value="Haemolymph_juvenile_hormone-bd"/>
</dbReference>
<evidence type="ECO:0000313" key="6">
    <source>
        <dbReference type="Proteomes" id="UP001154078"/>
    </source>
</evidence>
<dbReference type="InterPro" id="IPR038606">
    <property type="entry name" value="To_sf"/>
</dbReference>
<name>A0A9P0ATH0_BRAAE</name>
<dbReference type="FunFam" id="3.15.10.30:FF:000001">
    <property type="entry name" value="Takeout-like protein 1"/>
    <property type="match status" value="1"/>
</dbReference>
<keyword evidence="2" id="KW-0090">Biological rhythms</keyword>
<dbReference type="SMART" id="SM00700">
    <property type="entry name" value="JHBP"/>
    <property type="match status" value="1"/>
</dbReference>